<organism evidence="3 4">
    <name type="scientific">Candidatus Protochlamydia naegleriophila</name>
    <dbReference type="NCBI Taxonomy" id="389348"/>
    <lineage>
        <taxon>Bacteria</taxon>
        <taxon>Pseudomonadati</taxon>
        <taxon>Chlamydiota</taxon>
        <taxon>Chlamydiia</taxon>
        <taxon>Parachlamydiales</taxon>
        <taxon>Parachlamydiaceae</taxon>
        <taxon>Candidatus Protochlamydia</taxon>
    </lineage>
</organism>
<dbReference type="PRINTS" id="PR01217">
    <property type="entry name" value="PRICHEXTENSN"/>
</dbReference>
<dbReference type="KEGG" id="pnl:PNK_2211"/>
<accession>A0A0U5JG54</accession>
<proteinExistence type="predicted"/>
<feature type="transmembrane region" description="Helical" evidence="2">
    <location>
        <begin position="20"/>
        <end position="43"/>
    </location>
</feature>
<evidence type="ECO:0000256" key="2">
    <source>
        <dbReference type="SAM" id="Phobius"/>
    </source>
</evidence>
<evidence type="ECO:0000313" key="3">
    <source>
        <dbReference type="EMBL" id="CUI17812.1"/>
    </source>
</evidence>
<dbReference type="AlphaFoldDB" id="A0A0U5JG54"/>
<keyword evidence="2" id="KW-0812">Transmembrane</keyword>
<feature type="region of interest" description="Disordered" evidence="1">
    <location>
        <begin position="132"/>
        <end position="241"/>
    </location>
</feature>
<reference evidence="4" key="1">
    <citation type="submission" date="2015-09" db="EMBL/GenBank/DDBJ databases">
        <authorList>
            <person name="Bertelli C."/>
        </authorList>
    </citation>
    <scope>NUCLEOTIDE SEQUENCE [LARGE SCALE GENOMIC DNA]</scope>
    <source>
        <strain evidence="4">KNic</strain>
    </source>
</reference>
<feature type="compositionally biased region" description="Low complexity" evidence="1">
    <location>
        <begin position="181"/>
        <end position="191"/>
    </location>
</feature>
<keyword evidence="2" id="KW-0472">Membrane</keyword>
<sequence length="402" mass="43640">MQGYSSSFISFENRQSQQAAWWIISFAVVASHVLLLLFGAFWSAAAPKKETKRVVVTTITLNPKVQEVAQIPRSTTPPSTLPLPPAPPKEELIAKAEPLPPAPAKPILKEDIAPPLPPVLTKPVAEPLIAPASAPEPAEVPKRETKAVKPAEKKIEAKPEKKAAKPAPKTATPEPKKVAPAKKTTPAPAAKKQAEPIVKKPAKEEANKNSLAEAEKKRQKEAAAAKEAALAKEAAAHKEAERLRQQEIAAAQEVARKKQQELLAKAKENLTKAGETRNKMSAVPSLALESSSIPRQIESLQIDALPTGSTPAQLNAREISYRDEVAQRLKLNLRLPDHGSVKVKLTLDRSGKVSQVTIVASESQKNKQYIEKTLPTLFFPSFGNQFEGASQYTFLVTLNNDY</sequence>
<dbReference type="PATRIC" id="fig|389348.3.peg.2485"/>
<dbReference type="RefSeq" id="WP_059062026.1">
    <property type="nucleotide sequence ID" value="NZ_LN879502.1"/>
</dbReference>
<keyword evidence="2" id="KW-1133">Transmembrane helix</keyword>
<protein>
    <submittedName>
        <fullName evidence="3">TolA protein of Tol-Pal system</fullName>
    </submittedName>
</protein>
<feature type="compositionally biased region" description="Basic and acidic residues" evidence="1">
    <location>
        <begin position="192"/>
        <end position="224"/>
    </location>
</feature>
<dbReference type="EMBL" id="LN879502">
    <property type="protein sequence ID" value="CUI17812.1"/>
    <property type="molecule type" value="Genomic_DNA"/>
</dbReference>
<keyword evidence="4" id="KW-1185">Reference proteome</keyword>
<gene>
    <name evidence="3" type="primary">tolA</name>
    <name evidence="3" type="ORF">PNK_2211</name>
</gene>
<feature type="compositionally biased region" description="Basic and acidic residues" evidence="1">
    <location>
        <begin position="139"/>
        <end position="163"/>
    </location>
</feature>
<dbReference type="STRING" id="389348.PNK_2211"/>
<dbReference type="InParanoid" id="A0A0U5JG54"/>
<name>A0A0U5JG54_9BACT</name>
<dbReference type="Proteomes" id="UP000069902">
    <property type="component" value="Chromosome cPNK"/>
</dbReference>
<evidence type="ECO:0000313" key="4">
    <source>
        <dbReference type="Proteomes" id="UP000069902"/>
    </source>
</evidence>
<evidence type="ECO:0000256" key="1">
    <source>
        <dbReference type="SAM" id="MobiDB-lite"/>
    </source>
</evidence>